<dbReference type="InterPro" id="IPR016024">
    <property type="entry name" value="ARM-type_fold"/>
</dbReference>
<dbReference type="Gene3D" id="1.25.10.10">
    <property type="entry name" value="Leucine-rich Repeat Variant"/>
    <property type="match status" value="1"/>
</dbReference>
<dbReference type="Proteomes" id="UP000292052">
    <property type="component" value="Unassembled WGS sequence"/>
</dbReference>
<dbReference type="EMBL" id="QDEB01024638">
    <property type="protein sequence ID" value="RZC40606.1"/>
    <property type="molecule type" value="Genomic_DNA"/>
</dbReference>
<comment type="caution">
    <text evidence="4">The sequence shown here is derived from an EMBL/GenBank/DDBJ whole genome shotgun (WGS) entry which is preliminary data.</text>
</comment>
<evidence type="ECO:0000313" key="5">
    <source>
        <dbReference type="Proteomes" id="UP000292052"/>
    </source>
</evidence>
<evidence type="ECO:0000313" key="4">
    <source>
        <dbReference type="EMBL" id="RZC40606.1"/>
    </source>
</evidence>
<feature type="region of interest" description="Disordered" evidence="2">
    <location>
        <begin position="1"/>
        <end position="26"/>
    </location>
</feature>
<dbReference type="STRING" id="1661398.A0A482W6B8"/>
<evidence type="ECO:0000256" key="2">
    <source>
        <dbReference type="SAM" id="MobiDB-lite"/>
    </source>
</evidence>
<name>A0A482W6B8_ASBVE</name>
<feature type="domain" description="EDR1/CTR1/ARMC3-like peptidase-like" evidence="3">
    <location>
        <begin position="560"/>
        <end position="697"/>
    </location>
</feature>
<proteinExistence type="predicted"/>
<dbReference type="OrthoDB" id="7537227at2759"/>
<keyword evidence="1" id="KW-0677">Repeat</keyword>
<dbReference type="InterPro" id="IPR055164">
    <property type="entry name" value="EDR1/CTR1/ARMC3-like_pept-like"/>
</dbReference>
<evidence type="ECO:0000256" key="1">
    <source>
        <dbReference type="ARBA" id="ARBA00022737"/>
    </source>
</evidence>
<dbReference type="InterPro" id="IPR011989">
    <property type="entry name" value="ARM-like"/>
</dbReference>
<feature type="compositionally biased region" description="Basic residues" evidence="2">
    <location>
        <begin position="1"/>
        <end position="10"/>
    </location>
</feature>
<reference evidence="4 5" key="1">
    <citation type="submission" date="2017-03" db="EMBL/GenBank/DDBJ databases">
        <title>Genome of the blue death feigning beetle - Asbolus verrucosus.</title>
        <authorList>
            <person name="Rider S.D."/>
        </authorList>
    </citation>
    <scope>NUCLEOTIDE SEQUENCE [LARGE SCALE GENOMIC DNA]</scope>
    <source>
        <strain evidence="4">Butters</strain>
        <tissue evidence="4">Head and leg muscle</tissue>
    </source>
</reference>
<dbReference type="InterPro" id="IPR052441">
    <property type="entry name" value="Armadillo-Ser/Thr_Kinase"/>
</dbReference>
<dbReference type="Pfam" id="PF14381">
    <property type="entry name" value="EDR1_CTR1_ARMC3_pept"/>
    <property type="match status" value="1"/>
</dbReference>
<protein>
    <recommendedName>
        <fullName evidence="3">EDR1/CTR1/ARMC3-like peptidase-like domain-containing protein</fullName>
    </recommendedName>
</protein>
<feature type="compositionally biased region" description="Basic and acidic residues" evidence="2">
    <location>
        <begin position="11"/>
        <end position="26"/>
    </location>
</feature>
<accession>A0A482W6B8</accession>
<sequence length="712" mass="82191">MKPKDKKNKKKSESSRKTELNETKHDSIKEKPYITREIETSITLLESPEGNIVLESLLFLSKYADIQRNNLNFVQSHGLLPKLLALLDHNICILRVSLRLLSQLLTTDAAQLQLNEDRFNEHILKICKFYTSHEDVYVKEFSILILTTYSNMGKTEILLAEPNLIRAILKTVKEPENDIILATTLQLFNKLIEVKEVRAALPNEEYFRLDIFIEKMSASDESFKIILGILEKITYFGDDELQTRLKECNLVEHVFNIIIDPDRKEHVMTCLNIVMHCMKNENTNSYFVQRDSKTLHMIRTYDGIKLLLQYLSFGTDKLSEHSYRKLLEIINMFVTNNQLQSLILSPVLYDVILTQTLSKFDEICIRSLEIMINCLNHQDFQSYFLLNTGSQIIIDKLSNTDKENVIRMLIIFIHNGLMYDNLSNDFIHHKMLLVLKKIPDGIRYRNPLIGTVINLIYDICLPLKFFETGRLELVDKLKEKFYIITGPWSQPFPFLEVLQLRQISTLSTIYVIDDVKMNSELMCNRCYDIQDQHRRSVSESSSVTSITSSLKNSINYGKLSNDPYLPKYINKVHQLLAGVSPIKDKVKILAEFVGDNLCGPNENCTVPDKLHTFKLHIACIKEKLGTNLIPIGYLRIGFHCERALLFKALADQAYIPATLVRGKNKLYWNEIALIQSKGRKTVLKMFVVDLMNNIGQLLPVGSRECNAYCDIE</sequence>
<dbReference type="PANTHER" id="PTHR46618:SF1">
    <property type="entry name" value="ARMADILLO REPEAT-CONTAINING PROTEIN 3"/>
    <property type="match status" value="1"/>
</dbReference>
<evidence type="ECO:0000259" key="3">
    <source>
        <dbReference type="Pfam" id="PF14381"/>
    </source>
</evidence>
<dbReference type="PANTHER" id="PTHR46618">
    <property type="entry name" value="ARMADILLO REPEAT-CONTAINING PROTEIN 3"/>
    <property type="match status" value="1"/>
</dbReference>
<organism evidence="4 5">
    <name type="scientific">Asbolus verrucosus</name>
    <name type="common">Desert ironclad beetle</name>
    <dbReference type="NCBI Taxonomy" id="1661398"/>
    <lineage>
        <taxon>Eukaryota</taxon>
        <taxon>Metazoa</taxon>
        <taxon>Ecdysozoa</taxon>
        <taxon>Arthropoda</taxon>
        <taxon>Hexapoda</taxon>
        <taxon>Insecta</taxon>
        <taxon>Pterygota</taxon>
        <taxon>Neoptera</taxon>
        <taxon>Endopterygota</taxon>
        <taxon>Coleoptera</taxon>
        <taxon>Polyphaga</taxon>
        <taxon>Cucujiformia</taxon>
        <taxon>Tenebrionidae</taxon>
        <taxon>Pimeliinae</taxon>
        <taxon>Asbolus</taxon>
    </lineage>
</organism>
<dbReference type="AlphaFoldDB" id="A0A482W6B8"/>
<gene>
    <name evidence="4" type="ORF">BDFB_002774</name>
</gene>
<keyword evidence="5" id="KW-1185">Reference proteome</keyword>
<dbReference type="SUPFAM" id="SSF48371">
    <property type="entry name" value="ARM repeat"/>
    <property type="match status" value="1"/>
</dbReference>